<dbReference type="InterPro" id="IPR025495">
    <property type="entry name" value="DUF4386"/>
</dbReference>
<feature type="transmembrane region" description="Helical" evidence="1">
    <location>
        <begin position="167"/>
        <end position="188"/>
    </location>
</feature>
<evidence type="ECO:0000313" key="2">
    <source>
        <dbReference type="EMBL" id="MBE0368961.1"/>
    </source>
</evidence>
<organism evidence="2 3">
    <name type="scientific">Pseudoalteromonas aurantia 208</name>
    <dbReference type="NCBI Taxonomy" id="1314867"/>
    <lineage>
        <taxon>Bacteria</taxon>
        <taxon>Pseudomonadati</taxon>
        <taxon>Pseudomonadota</taxon>
        <taxon>Gammaproteobacteria</taxon>
        <taxon>Alteromonadales</taxon>
        <taxon>Pseudoalteromonadaceae</taxon>
        <taxon>Pseudoalteromonas</taxon>
    </lineage>
</organism>
<dbReference type="Pfam" id="PF14329">
    <property type="entry name" value="DUF4386"/>
    <property type="match status" value="1"/>
</dbReference>
<protein>
    <recommendedName>
        <fullName evidence="4">DUF4386 domain-containing protein</fullName>
    </recommendedName>
</protein>
<feature type="transmembrane region" description="Helical" evidence="1">
    <location>
        <begin position="50"/>
        <end position="75"/>
    </location>
</feature>
<dbReference type="RefSeq" id="WP_192508166.1">
    <property type="nucleotide sequence ID" value="NZ_AQGV01000012.1"/>
</dbReference>
<reference evidence="2 3" key="1">
    <citation type="submission" date="2015-03" db="EMBL/GenBank/DDBJ databases">
        <title>Genome sequence of Pseudoalteromonas aurantia.</title>
        <authorList>
            <person name="Xie B.-B."/>
            <person name="Rong J.-C."/>
            <person name="Qin Q.-L."/>
            <person name="Zhang Y.-Z."/>
        </authorList>
    </citation>
    <scope>NUCLEOTIDE SEQUENCE [LARGE SCALE GENOMIC DNA]</scope>
    <source>
        <strain evidence="2 3">208</strain>
    </source>
</reference>
<feature type="transmembrane region" description="Helical" evidence="1">
    <location>
        <begin position="200"/>
        <end position="222"/>
    </location>
</feature>
<gene>
    <name evidence="2" type="ORF">PAUR_a2704</name>
</gene>
<comment type="caution">
    <text evidence="2">The sequence shown here is derived from an EMBL/GenBank/DDBJ whole genome shotgun (WGS) entry which is preliminary data.</text>
</comment>
<keyword evidence="1" id="KW-0472">Membrane</keyword>
<keyword evidence="1" id="KW-1133">Transmembrane helix</keyword>
<keyword evidence="1" id="KW-0812">Transmembrane</keyword>
<accession>A0ABR9EDA0</accession>
<feature type="transmembrane region" description="Helical" evidence="1">
    <location>
        <begin position="139"/>
        <end position="158"/>
    </location>
</feature>
<sequence>MSSINYPNHKVAAKTIAGLMLLQMALGLLLNFYFLTPILTYDGSASIEEITVILGCATLVALLISAINLVFGLLLPKSRIKEYEGTFISLIVFAAVGIVLCAYEYAKLAEYVSFLSSFSVHESNTSVMKKMLAVGRNEAHFFSIFMSSCSLAAFYILLIRAELIAKWIAYLALASCVLQLIAVGHTFFQAPTPSLAQLPLALSQLLVPIYLLAAGFLTSLGARTDNLQSNS</sequence>
<dbReference type="Proteomes" id="UP000615755">
    <property type="component" value="Unassembled WGS sequence"/>
</dbReference>
<feature type="transmembrane region" description="Helical" evidence="1">
    <location>
        <begin position="12"/>
        <end position="35"/>
    </location>
</feature>
<dbReference type="EMBL" id="AQGV01000012">
    <property type="protein sequence ID" value="MBE0368961.1"/>
    <property type="molecule type" value="Genomic_DNA"/>
</dbReference>
<name>A0ABR9EDA0_9GAMM</name>
<evidence type="ECO:0008006" key="4">
    <source>
        <dbReference type="Google" id="ProtNLM"/>
    </source>
</evidence>
<evidence type="ECO:0000313" key="3">
    <source>
        <dbReference type="Proteomes" id="UP000615755"/>
    </source>
</evidence>
<proteinExistence type="predicted"/>
<evidence type="ECO:0000256" key="1">
    <source>
        <dbReference type="SAM" id="Phobius"/>
    </source>
</evidence>
<feature type="transmembrane region" description="Helical" evidence="1">
    <location>
        <begin position="87"/>
        <end position="106"/>
    </location>
</feature>
<keyword evidence="3" id="KW-1185">Reference proteome</keyword>